<dbReference type="InterPro" id="IPR050339">
    <property type="entry name" value="CC_SR_Kinase"/>
</dbReference>
<dbReference type="PROSITE" id="PS50011">
    <property type="entry name" value="PROTEIN_KINASE_DOM"/>
    <property type="match status" value="1"/>
</dbReference>
<evidence type="ECO:0000256" key="5">
    <source>
        <dbReference type="ARBA" id="ARBA00022777"/>
    </source>
</evidence>
<evidence type="ECO:0000256" key="6">
    <source>
        <dbReference type="ARBA" id="ARBA00022840"/>
    </source>
</evidence>
<dbReference type="AlphaFoldDB" id="A0AAU9IWU7"/>
<dbReference type="EC" id="2.7.11.1" evidence="1"/>
<evidence type="ECO:0000259" key="12">
    <source>
        <dbReference type="PROSITE" id="PS50011"/>
    </source>
</evidence>
<dbReference type="Proteomes" id="UP001162131">
    <property type="component" value="Unassembled WGS sequence"/>
</dbReference>
<evidence type="ECO:0000313" key="13">
    <source>
        <dbReference type="EMBL" id="CAG9318173.1"/>
    </source>
</evidence>
<dbReference type="GO" id="GO:0005737">
    <property type="term" value="C:cytoplasm"/>
    <property type="evidence" value="ECO:0007669"/>
    <property type="project" value="TreeGrafter"/>
</dbReference>
<sequence length="591" mass="68016">MGYKAIIQRMRVFSSRISCFVFIASAVTIFYIFIINPTSAKNSQWEQNFQSLATNFNQLSTKAKSLQGDLACQNKFPEYTKLNAFYLNYYERSLTFKSTSLLPASSLFNFRRLKNAEILQIQSQSSLYNILQIEVPKTDEKEIKTKNLPKNASLFADVSWETGLMGILISFAVIFGFFIGKKLKKCEKSKEIQEIDISFVLDIDEDNSVLEENETNTDPATPSFLDFMASSPIKSNCNRFLFESDSKSTIDSESLITEIQLSMPEWTNSNKSTNLVLHYSGSFSESSLNKDLEQEMQKYSKILEDGKFANSFEMVGQLGKSKVGQIYQARHRLDGHLYAVKVVELHIGIKENIKEHKLFKEVLHMSKLHSRYLKRYYSSWIEASAPDNFTSPSFDFSEENSAYLTFYLYMQTEFMSGVSLDKWIENEGKCDRVSTYKIFRQIVKGVHSIHSQKLAHGDLKSSNIFLNDDLSVKIGDFKLHNFSDEGKSGLLIKENRQKDVYQLGKILLELLFPKMTRSERSKILKNQASFPIEIREKPECELVSWLCATKNRPKTKDIINSEKVKKWEIELNISPSVFNWSSPRVVTAKWN</sequence>
<keyword evidence="11" id="KW-0472">Membrane</keyword>
<keyword evidence="4" id="KW-0547">Nucleotide-binding</keyword>
<organism evidence="13 14">
    <name type="scientific">Blepharisma stoltei</name>
    <dbReference type="NCBI Taxonomy" id="1481888"/>
    <lineage>
        <taxon>Eukaryota</taxon>
        <taxon>Sar</taxon>
        <taxon>Alveolata</taxon>
        <taxon>Ciliophora</taxon>
        <taxon>Postciliodesmatophora</taxon>
        <taxon>Heterotrichea</taxon>
        <taxon>Heterotrichida</taxon>
        <taxon>Blepharismidae</taxon>
        <taxon>Blepharisma</taxon>
    </lineage>
</organism>
<keyword evidence="5" id="KW-0418">Kinase</keyword>
<dbReference type="SMART" id="SM00220">
    <property type="entry name" value="S_TKc"/>
    <property type="match status" value="1"/>
</dbReference>
<dbReference type="PANTHER" id="PTHR11042">
    <property type="entry name" value="EUKARYOTIC TRANSLATION INITIATION FACTOR 2-ALPHA KINASE EIF2-ALPHA KINASE -RELATED"/>
    <property type="match status" value="1"/>
</dbReference>
<gene>
    <name evidence="13" type="ORF">BSTOLATCC_MIC20654</name>
</gene>
<dbReference type="Gene3D" id="1.10.510.10">
    <property type="entry name" value="Transferase(Phosphotransferase) domain 1"/>
    <property type="match status" value="1"/>
</dbReference>
<dbReference type="PANTHER" id="PTHR11042:SF160">
    <property type="entry name" value="EUKARYOTIC TRANSLATION INITIATION FACTOR 2-ALPHA KINASE 1"/>
    <property type="match status" value="1"/>
</dbReference>
<keyword evidence="2" id="KW-0723">Serine/threonine-protein kinase</keyword>
<dbReference type="InterPro" id="IPR008271">
    <property type="entry name" value="Ser/Thr_kinase_AS"/>
</dbReference>
<comment type="catalytic activity">
    <reaction evidence="10">
        <text>L-seryl-[protein] + ATP = O-phospho-L-seryl-[protein] + ADP + H(+)</text>
        <dbReference type="Rhea" id="RHEA:17989"/>
        <dbReference type="Rhea" id="RHEA-COMP:9863"/>
        <dbReference type="Rhea" id="RHEA-COMP:11604"/>
        <dbReference type="ChEBI" id="CHEBI:15378"/>
        <dbReference type="ChEBI" id="CHEBI:29999"/>
        <dbReference type="ChEBI" id="CHEBI:30616"/>
        <dbReference type="ChEBI" id="CHEBI:83421"/>
        <dbReference type="ChEBI" id="CHEBI:456216"/>
        <dbReference type="EC" id="2.7.11.1"/>
    </reaction>
    <physiologicalReaction direction="left-to-right" evidence="10">
        <dbReference type="Rhea" id="RHEA:17990"/>
    </physiologicalReaction>
</comment>
<dbReference type="InterPro" id="IPR000719">
    <property type="entry name" value="Prot_kinase_dom"/>
</dbReference>
<evidence type="ECO:0000313" key="14">
    <source>
        <dbReference type="Proteomes" id="UP001162131"/>
    </source>
</evidence>
<keyword evidence="7" id="KW-0652">Protein synthesis inhibitor</keyword>
<keyword evidence="3" id="KW-0808">Transferase</keyword>
<evidence type="ECO:0000256" key="3">
    <source>
        <dbReference type="ARBA" id="ARBA00022679"/>
    </source>
</evidence>
<dbReference type="SUPFAM" id="SSF56112">
    <property type="entry name" value="Protein kinase-like (PK-like)"/>
    <property type="match status" value="1"/>
</dbReference>
<evidence type="ECO:0000256" key="10">
    <source>
        <dbReference type="ARBA" id="ARBA00048977"/>
    </source>
</evidence>
<dbReference type="PROSITE" id="PS00108">
    <property type="entry name" value="PROTEIN_KINASE_ST"/>
    <property type="match status" value="1"/>
</dbReference>
<keyword evidence="6" id="KW-0067">ATP-binding</keyword>
<evidence type="ECO:0000256" key="4">
    <source>
        <dbReference type="ARBA" id="ARBA00022741"/>
    </source>
</evidence>
<keyword evidence="11" id="KW-0812">Transmembrane</keyword>
<feature type="domain" description="Protein kinase" evidence="12">
    <location>
        <begin position="312"/>
        <end position="591"/>
    </location>
</feature>
<evidence type="ECO:0000256" key="8">
    <source>
        <dbReference type="ARBA" id="ARBA00037982"/>
    </source>
</evidence>
<proteinExistence type="inferred from homology"/>
<name>A0AAU9IWU7_9CILI</name>
<dbReference type="GO" id="GO:0004694">
    <property type="term" value="F:eukaryotic translation initiation factor 2alpha kinase activity"/>
    <property type="evidence" value="ECO:0007669"/>
    <property type="project" value="TreeGrafter"/>
</dbReference>
<reference evidence="13" key="1">
    <citation type="submission" date="2021-09" db="EMBL/GenBank/DDBJ databases">
        <authorList>
            <consortium name="AG Swart"/>
            <person name="Singh M."/>
            <person name="Singh A."/>
            <person name="Seah K."/>
            <person name="Emmerich C."/>
        </authorList>
    </citation>
    <scope>NUCLEOTIDE SEQUENCE</scope>
    <source>
        <strain evidence="13">ATCC30299</strain>
    </source>
</reference>
<comment type="catalytic activity">
    <reaction evidence="9">
        <text>L-threonyl-[protein] + ATP = O-phospho-L-threonyl-[protein] + ADP + H(+)</text>
        <dbReference type="Rhea" id="RHEA:46608"/>
        <dbReference type="Rhea" id="RHEA-COMP:11060"/>
        <dbReference type="Rhea" id="RHEA-COMP:11605"/>
        <dbReference type="ChEBI" id="CHEBI:15378"/>
        <dbReference type="ChEBI" id="CHEBI:30013"/>
        <dbReference type="ChEBI" id="CHEBI:30616"/>
        <dbReference type="ChEBI" id="CHEBI:61977"/>
        <dbReference type="ChEBI" id="CHEBI:456216"/>
        <dbReference type="EC" id="2.7.11.1"/>
    </reaction>
    <physiologicalReaction direction="left-to-right" evidence="9">
        <dbReference type="Rhea" id="RHEA:46609"/>
    </physiologicalReaction>
</comment>
<evidence type="ECO:0000256" key="1">
    <source>
        <dbReference type="ARBA" id="ARBA00012513"/>
    </source>
</evidence>
<dbReference type="GO" id="GO:0017148">
    <property type="term" value="P:negative regulation of translation"/>
    <property type="evidence" value="ECO:0007669"/>
    <property type="project" value="UniProtKB-KW"/>
</dbReference>
<feature type="transmembrane region" description="Helical" evidence="11">
    <location>
        <begin position="163"/>
        <end position="180"/>
    </location>
</feature>
<dbReference type="EMBL" id="CAJZBQ010000020">
    <property type="protein sequence ID" value="CAG9318173.1"/>
    <property type="molecule type" value="Genomic_DNA"/>
</dbReference>
<protein>
    <recommendedName>
        <fullName evidence="1">non-specific serine/threonine protein kinase</fullName>
        <ecNumber evidence="1">2.7.11.1</ecNumber>
    </recommendedName>
</protein>
<comment type="similarity">
    <text evidence="8">Belongs to the protein kinase superfamily. Ser/Thr protein kinase family. GCN2 subfamily.</text>
</comment>
<keyword evidence="11" id="KW-1133">Transmembrane helix</keyword>
<feature type="transmembrane region" description="Helical" evidence="11">
    <location>
        <begin position="12"/>
        <end position="35"/>
    </location>
</feature>
<dbReference type="GO" id="GO:0005634">
    <property type="term" value="C:nucleus"/>
    <property type="evidence" value="ECO:0007669"/>
    <property type="project" value="TreeGrafter"/>
</dbReference>
<accession>A0AAU9IWU7</accession>
<dbReference type="GO" id="GO:0005524">
    <property type="term" value="F:ATP binding"/>
    <property type="evidence" value="ECO:0007669"/>
    <property type="project" value="UniProtKB-KW"/>
</dbReference>
<evidence type="ECO:0000256" key="2">
    <source>
        <dbReference type="ARBA" id="ARBA00022527"/>
    </source>
</evidence>
<evidence type="ECO:0000256" key="11">
    <source>
        <dbReference type="SAM" id="Phobius"/>
    </source>
</evidence>
<evidence type="ECO:0000256" key="9">
    <source>
        <dbReference type="ARBA" id="ARBA00048659"/>
    </source>
</evidence>
<dbReference type="Gene3D" id="3.30.200.20">
    <property type="entry name" value="Phosphorylase Kinase, domain 1"/>
    <property type="match status" value="1"/>
</dbReference>
<dbReference type="Pfam" id="PF00069">
    <property type="entry name" value="Pkinase"/>
    <property type="match status" value="1"/>
</dbReference>
<evidence type="ECO:0000256" key="7">
    <source>
        <dbReference type="ARBA" id="ARBA00023193"/>
    </source>
</evidence>
<comment type="caution">
    <text evidence="13">The sequence shown here is derived from an EMBL/GenBank/DDBJ whole genome shotgun (WGS) entry which is preliminary data.</text>
</comment>
<dbReference type="InterPro" id="IPR011009">
    <property type="entry name" value="Kinase-like_dom_sf"/>
</dbReference>
<keyword evidence="14" id="KW-1185">Reference proteome</keyword>